<organism evidence="1 2">
    <name type="scientific">Aspergillus sclerotioniger CBS 115572</name>
    <dbReference type="NCBI Taxonomy" id="1450535"/>
    <lineage>
        <taxon>Eukaryota</taxon>
        <taxon>Fungi</taxon>
        <taxon>Dikarya</taxon>
        <taxon>Ascomycota</taxon>
        <taxon>Pezizomycotina</taxon>
        <taxon>Eurotiomycetes</taxon>
        <taxon>Eurotiomycetidae</taxon>
        <taxon>Eurotiales</taxon>
        <taxon>Aspergillaceae</taxon>
        <taxon>Aspergillus</taxon>
        <taxon>Aspergillus subgen. Circumdati</taxon>
    </lineage>
</organism>
<name>A0A317X359_9EURO</name>
<evidence type="ECO:0000313" key="2">
    <source>
        <dbReference type="Proteomes" id="UP000246702"/>
    </source>
</evidence>
<dbReference type="RefSeq" id="XP_025469825.1">
    <property type="nucleotide sequence ID" value="XM_025609789.1"/>
</dbReference>
<comment type="caution">
    <text evidence="1">The sequence shown here is derived from an EMBL/GenBank/DDBJ whole genome shotgun (WGS) entry which is preliminary data.</text>
</comment>
<sequence>MISLTGRLPIRHLRTRDPGAMENASLEAELHTIMPKLAIDSHYPAFYLQAKAAIWLDRVLEIVQSPVVASEEGLSHFQAVDRGLVQFLRILVQLGMGTCCEAIAIALNAFFCLHHWRLDPRTPSAFTEQQKDESSQAIRTVLTILADIASDQVYSSESMKELNDGMVEAFPYTITMIYQLLLELRDHFPPSDYRSSAESSPQSLYALQDKINMMKYILVKQTVRWEISRAYIPRVLILAALCSGTHQLSVTPLTYFVLRSIC</sequence>
<dbReference type="AlphaFoldDB" id="A0A317X359"/>
<dbReference type="EMBL" id="MSFK01000007">
    <property type="protein sequence ID" value="PWY93064.1"/>
    <property type="molecule type" value="Genomic_DNA"/>
</dbReference>
<protein>
    <submittedName>
        <fullName evidence="1">Uncharacterized protein</fullName>
    </submittedName>
</protein>
<proteinExistence type="predicted"/>
<keyword evidence="2" id="KW-1185">Reference proteome</keyword>
<gene>
    <name evidence="1" type="ORF">BO94DRAFT_511988</name>
</gene>
<accession>A0A317X359</accession>
<reference evidence="1 2" key="1">
    <citation type="submission" date="2016-12" db="EMBL/GenBank/DDBJ databases">
        <title>The genomes of Aspergillus section Nigri reveals drivers in fungal speciation.</title>
        <authorList>
            <consortium name="DOE Joint Genome Institute"/>
            <person name="Vesth T.C."/>
            <person name="Nybo J."/>
            <person name="Theobald S."/>
            <person name="Brandl J."/>
            <person name="Frisvad J.C."/>
            <person name="Nielsen K.F."/>
            <person name="Lyhne E.K."/>
            <person name="Kogle M.E."/>
            <person name="Kuo A."/>
            <person name="Riley R."/>
            <person name="Clum A."/>
            <person name="Nolan M."/>
            <person name="Lipzen A."/>
            <person name="Salamov A."/>
            <person name="Henrissat B."/>
            <person name="Wiebenga A."/>
            <person name="De Vries R.P."/>
            <person name="Grigoriev I.V."/>
            <person name="Mortensen U.H."/>
            <person name="Andersen M.R."/>
            <person name="Baker S.E."/>
        </authorList>
    </citation>
    <scope>NUCLEOTIDE SEQUENCE [LARGE SCALE GENOMIC DNA]</scope>
    <source>
        <strain evidence="1 2">CBS 115572</strain>
    </source>
</reference>
<dbReference type="OrthoDB" id="270167at2759"/>
<dbReference type="GeneID" id="37111932"/>
<dbReference type="Proteomes" id="UP000246702">
    <property type="component" value="Unassembled WGS sequence"/>
</dbReference>
<evidence type="ECO:0000313" key="1">
    <source>
        <dbReference type="EMBL" id="PWY93064.1"/>
    </source>
</evidence>